<evidence type="ECO:0000259" key="1">
    <source>
        <dbReference type="PROSITE" id="PS50853"/>
    </source>
</evidence>
<dbReference type="SUPFAM" id="SSF49265">
    <property type="entry name" value="Fibronectin type III"/>
    <property type="match status" value="1"/>
</dbReference>
<dbReference type="EMBL" id="JAHJDP010000023">
    <property type="protein sequence ID" value="MBU2690046.1"/>
    <property type="molecule type" value="Genomic_DNA"/>
</dbReference>
<reference evidence="2" key="1">
    <citation type="submission" date="2021-05" db="EMBL/GenBank/DDBJ databases">
        <title>Energy efficiency and biological interactions define the core microbiome of deep oligotrophic groundwater.</title>
        <authorList>
            <person name="Mehrshad M."/>
            <person name="Lopez-Fernandez M."/>
            <person name="Bell E."/>
            <person name="Bernier-Latmani R."/>
            <person name="Bertilsson S."/>
            <person name="Dopson M."/>
        </authorList>
    </citation>
    <scope>NUCLEOTIDE SEQUENCE</scope>
    <source>
        <strain evidence="2">Modern_marine.mb.64</strain>
    </source>
</reference>
<name>A0A948RU62_UNCEI</name>
<dbReference type="InterPro" id="IPR036116">
    <property type="entry name" value="FN3_sf"/>
</dbReference>
<dbReference type="CDD" id="cd08547">
    <property type="entry name" value="Type_II_cohesin"/>
    <property type="match status" value="1"/>
</dbReference>
<dbReference type="Proteomes" id="UP000777784">
    <property type="component" value="Unassembled WGS sequence"/>
</dbReference>
<dbReference type="InterPro" id="IPR013783">
    <property type="entry name" value="Ig-like_fold"/>
</dbReference>
<feature type="domain" description="Fibronectin type-III" evidence="1">
    <location>
        <begin position="136"/>
        <end position="231"/>
    </location>
</feature>
<comment type="caution">
    <text evidence="2">The sequence shown here is derived from an EMBL/GenBank/DDBJ whole genome shotgun (WGS) entry which is preliminary data.</text>
</comment>
<evidence type="ECO:0000313" key="3">
    <source>
        <dbReference type="Proteomes" id="UP000777784"/>
    </source>
</evidence>
<dbReference type="PROSITE" id="PS50853">
    <property type="entry name" value="FN3"/>
    <property type="match status" value="2"/>
</dbReference>
<sequence>MNLIWGFLPALAFMLVLYLGCSISGDGGTGPGGSGKTELEIKNLAVKDITDTSAVITWNTTTQTVGTVWYSTDSSAMNASRLTPLSTMHNLPIEDLISETTYFFDVVAQEPGGDQAKEKGNLFTTAQAAWMNDSTPPMFIRAAIEGVTSGSALLVWETDDRSWGKVEYGLTTAYGTIITESMTPEKVYYNNHSMIISDLAEDTDYHIRVEAANRRGLTANSADIPFRTLSRPILSISPDTVIVEADEIFTVALHIENAVDIAGLATQISYDFARLQFIQEPMQCPCRFSGPDSSNVCAGPFFCEQGGHIMMPDPIGTLGKIKIEASWYLTMVDFIPVGTEADGGGDIAYLRFRALLPGTATLGFSERDGDQDGKDDTRLLDYNRLPISFRLETGTVIR</sequence>
<proteinExistence type="predicted"/>
<accession>A0A948RU62</accession>
<dbReference type="InterPro" id="IPR003961">
    <property type="entry name" value="FN3_dom"/>
</dbReference>
<organism evidence="2 3">
    <name type="scientific">Eiseniibacteriota bacterium</name>
    <dbReference type="NCBI Taxonomy" id="2212470"/>
    <lineage>
        <taxon>Bacteria</taxon>
        <taxon>Candidatus Eiseniibacteriota</taxon>
    </lineage>
</organism>
<dbReference type="CDD" id="cd00063">
    <property type="entry name" value="FN3"/>
    <property type="match status" value="2"/>
</dbReference>
<dbReference type="AlphaFoldDB" id="A0A948RU62"/>
<protein>
    <recommendedName>
        <fullName evidence="1">Fibronectin type-III domain-containing protein</fullName>
    </recommendedName>
</protein>
<gene>
    <name evidence="2" type="ORF">KJ970_03900</name>
</gene>
<feature type="domain" description="Fibronectin type-III" evidence="1">
    <location>
        <begin position="40"/>
        <end position="128"/>
    </location>
</feature>
<dbReference type="Gene3D" id="2.60.40.680">
    <property type="match status" value="1"/>
</dbReference>
<dbReference type="SMART" id="SM00060">
    <property type="entry name" value="FN3"/>
    <property type="match status" value="2"/>
</dbReference>
<evidence type="ECO:0000313" key="2">
    <source>
        <dbReference type="EMBL" id="MBU2690046.1"/>
    </source>
</evidence>
<dbReference type="Gene3D" id="2.60.40.10">
    <property type="entry name" value="Immunoglobulins"/>
    <property type="match status" value="2"/>
</dbReference>